<name>A0A8E0VPC3_9TREM</name>
<feature type="site" description="Transition state stabilizer" evidence="10">
    <location>
        <position position="89"/>
    </location>
</feature>
<dbReference type="InterPro" id="IPR017390">
    <property type="entry name" value="Ubiquitinyl_hydrolase_UCH37"/>
</dbReference>
<sequence>MTAEGRHGQGPSANGNWCLIESDPGVFTELMRGFGVEGLECEEVYDLKETESIADALGLIFLFNWAGKSSGDEKIVSDPKKSGIFFAKQVITNACATQAIINILMNIADGQIQLGQTLLNFKSFVEEFDSTMKGISLSTSQQIRTVHNSFSNYQIFEFDDKTSKKHDDVYHFVGYLPVNGVLYELDGLKEGPIDHGKIPENTAWIDFARPILEKRMNQRIDGNFNLMAVVPDRLTIYQKQLEEIKSSSAASLEIINELERNIENEKRKAANHRQENIRRRHNYLPLIVELLKTLAEQGCLVEYVSKARAIAQERKGVKSNAAKM</sequence>
<keyword evidence="5 7" id="KW-0378">Hydrolase</keyword>
<evidence type="ECO:0000256" key="12">
    <source>
        <dbReference type="SAM" id="Coils"/>
    </source>
</evidence>
<dbReference type="InterPro" id="IPR041507">
    <property type="entry name" value="UCH_C"/>
</dbReference>
<dbReference type="GO" id="GO:0016579">
    <property type="term" value="P:protein deubiquitination"/>
    <property type="evidence" value="ECO:0007669"/>
    <property type="project" value="InterPro"/>
</dbReference>
<dbReference type="SUPFAM" id="SSF54001">
    <property type="entry name" value="Cysteine proteinases"/>
    <property type="match status" value="1"/>
</dbReference>
<keyword evidence="15" id="KW-1185">Reference proteome</keyword>
<comment type="catalytic activity">
    <reaction evidence="1 7 10 11">
        <text>Thiol-dependent hydrolysis of ester, thioester, amide, peptide and isopeptide bonds formed by the C-terminal Gly of ubiquitin (a 76-residue protein attached to proteins as an intracellular targeting signal).</text>
        <dbReference type="EC" id="3.4.19.12"/>
    </reaction>
</comment>
<keyword evidence="6 7" id="KW-0788">Thiol protease</keyword>
<organism evidence="14 15">
    <name type="scientific">Fasciolopsis buskii</name>
    <dbReference type="NCBI Taxonomy" id="27845"/>
    <lineage>
        <taxon>Eukaryota</taxon>
        <taxon>Metazoa</taxon>
        <taxon>Spiralia</taxon>
        <taxon>Lophotrochozoa</taxon>
        <taxon>Platyhelminthes</taxon>
        <taxon>Trematoda</taxon>
        <taxon>Digenea</taxon>
        <taxon>Plagiorchiida</taxon>
        <taxon>Echinostomata</taxon>
        <taxon>Echinostomatoidea</taxon>
        <taxon>Fasciolidae</taxon>
        <taxon>Fasciolopsis</taxon>
    </lineage>
</organism>
<dbReference type="Proteomes" id="UP000728185">
    <property type="component" value="Unassembled WGS sequence"/>
</dbReference>
<dbReference type="Gene3D" id="1.20.58.860">
    <property type="match status" value="1"/>
</dbReference>
<protein>
    <recommendedName>
        <fullName evidence="7 11">Ubiquitin carboxyl-terminal hydrolase</fullName>
        <ecNumber evidence="7 11">3.4.19.12</ecNumber>
    </recommendedName>
</protein>
<dbReference type="GO" id="GO:0004843">
    <property type="term" value="F:cysteine-type deubiquitinase activity"/>
    <property type="evidence" value="ECO:0007669"/>
    <property type="project" value="UniProtKB-UniRule"/>
</dbReference>
<dbReference type="PROSITE" id="PS52048">
    <property type="entry name" value="UCH_DOMAIN"/>
    <property type="match status" value="1"/>
</dbReference>
<dbReference type="Gene3D" id="3.40.532.10">
    <property type="entry name" value="Peptidase C12, ubiquitin carboxyl-terminal hydrolase"/>
    <property type="match status" value="1"/>
</dbReference>
<evidence type="ECO:0000256" key="5">
    <source>
        <dbReference type="ARBA" id="ARBA00022801"/>
    </source>
</evidence>
<dbReference type="CDD" id="cd09617">
    <property type="entry name" value="Peptidase_C12_UCH37_BAP1"/>
    <property type="match status" value="1"/>
</dbReference>
<evidence type="ECO:0000256" key="10">
    <source>
        <dbReference type="PROSITE-ProRule" id="PRU01393"/>
    </source>
</evidence>
<evidence type="ECO:0000256" key="8">
    <source>
        <dbReference type="PIRSR" id="PIRSR038120-1"/>
    </source>
</evidence>
<evidence type="ECO:0000256" key="3">
    <source>
        <dbReference type="ARBA" id="ARBA00022670"/>
    </source>
</evidence>
<dbReference type="OrthoDB" id="1924260at2759"/>
<dbReference type="InterPro" id="IPR036959">
    <property type="entry name" value="Peptidase_C12_UCH_sf"/>
</dbReference>
<reference evidence="14" key="1">
    <citation type="submission" date="2019-05" db="EMBL/GenBank/DDBJ databases">
        <title>Annotation for the trematode Fasciolopsis buski.</title>
        <authorList>
            <person name="Choi Y.-J."/>
        </authorList>
    </citation>
    <scope>NUCLEOTIDE SEQUENCE</scope>
    <source>
        <strain evidence="14">HT</strain>
        <tissue evidence="14">Whole worm</tissue>
    </source>
</reference>
<dbReference type="PRINTS" id="PR00707">
    <property type="entry name" value="UBCTHYDRLASE"/>
</dbReference>
<evidence type="ECO:0000259" key="13">
    <source>
        <dbReference type="PROSITE" id="PS52048"/>
    </source>
</evidence>
<gene>
    <name evidence="14" type="ORF">FBUS_07117</name>
</gene>
<keyword evidence="12" id="KW-0175">Coiled coil</keyword>
<evidence type="ECO:0000256" key="1">
    <source>
        <dbReference type="ARBA" id="ARBA00000707"/>
    </source>
</evidence>
<accession>A0A8E0VPC3</accession>
<proteinExistence type="inferred from homology"/>
<feature type="active site" description="Nucleophile" evidence="8 10">
    <location>
        <position position="95"/>
    </location>
</feature>
<feature type="active site" description="Proton donor" evidence="8 10">
    <location>
        <position position="171"/>
    </location>
</feature>
<dbReference type="PANTHER" id="PTHR10589">
    <property type="entry name" value="UBIQUITIN CARBOXYL-TERMINAL HYDROLASE"/>
    <property type="match status" value="1"/>
</dbReference>
<dbReference type="GO" id="GO:0005737">
    <property type="term" value="C:cytoplasm"/>
    <property type="evidence" value="ECO:0007669"/>
    <property type="project" value="TreeGrafter"/>
</dbReference>
<evidence type="ECO:0000256" key="2">
    <source>
        <dbReference type="ARBA" id="ARBA00009326"/>
    </source>
</evidence>
<feature type="site" description="Important for enzyme activity" evidence="9 10">
    <location>
        <position position="186"/>
    </location>
</feature>
<evidence type="ECO:0000256" key="4">
    <source>
        <dbReference type="ARBA" id="ARBA00022786"/>
    </source>
</evidence>
<dbReference type="EC" id="3.4.19.12" evidence="7 11"/>
<dbReference type="PROSITE" id="PS52049">
    <property type="entry name" value="ULD"/>
    <property type="match status" value="1"/>
</dbReference>
<dbReference type="AlphaFoldDB" id="A0A8E0VPC3"/>
<evidence type="ECO:0000256" key="9">
    <source>
        <dbReference type="PIRSR" id="PIRSR038120-2"/>
    </source>
</evidence>
<dbReference type="Pfam" id="PF18031">
    <property type="entry name" value="UCH_C"/>
    <property type="match status" value="1"/>
</dbReference>
<evidence type="ECO:0000313" key="15">
    <source>
        <dbReference type="Proteomes" id="UP000728185"/>
    </source>
</evidence>
<comment type="similarity">
    <text evidence="2 7 10 11">Belongs to the peptidase C12 family.</text>
</comment>
<dbReference type="InterPro" id="IPR001578">
    <property type="entry name" value="Peptidase_C12_UCH"/>
</dbReference>
<dbReference type="Pfam" id="PF01088">
    <property type="entry name" value="Peptidase_C12"/>
    <property type="match status" value="1"/>
</dbReference>
<dbReference type="EMBL" id="LUCM01001251">
    <property type="protein sequence ID" value="KAA0199221.1"/>
    <property type="molecule type" value="Genomic_DNA"/>
</dbReference>
<feature type="coiled-coil region" evidence="12">
    <location>
        <begin position="248"/>
        <end position="275"/>
    </location>
</feature>
<dbReference type="InterPro" id="IPR038765">
    <property type="entry name" value="Papain-like_cys_pep_sf"/>
</dbReference>
<feature type="domain" description="UCH catalytic" evidence="13">
    <location>
        <begin position="16"/>
        <end position="231"/>
    </location>
</feature>
<evidence type="ECO:0000256" key="6">
    <source>
        <dbReference type="ARBA" id="ARBA00022807"/>
    </source>
</evidence>
<dbReference type="PANTHER" id="PTHR10589:SF16">
    <property type="entry name" value="UBIQUITIN CARBOXYL-TERMINAL HYDROLASE ISOZYME L5"/>
    <property type="match status" value="1"/>
</dbReference>
<comment type="caution">
    <text evidence="14">The sequence shown here is derived from an EMBL/GenBank/DDBJ whole genome shotgun (WGS) entry which is preliminary data.</text>
</comment>
<evidence type="ECO:0000256" key="11">
    <source>
        <dbReference type="RuleBase" id="RU361215"/>
    </source>
</evidence>
<dbReference type="PIRSF" id="PIRSF038120">
    <property type="entry name" value="Ubiquitinyl_hydrolase_UCH37"/>
    <property type="match status" value="1"/>
</dbReference>
<keyword evidence="3 7" id="KW-0645">Protease</keyword>
<evidence type="ECO:0000256" key="7">
    <source>
        <dbReference type="PIRNR" id="PIRNR038120"/>
    </source>
</evidence>
<evidence type="ECO:0000313" key="14">
    <source>
        <dbReference type="EMBL" id="KAA0199221.1"/>
    </source>
</evidence>
<keyword evidence="4 7" id="KW-0833">Ubl conjugation pathway</keyword>
<dbReference type="GO" id="GO:0006511">
    <property type="term" value="P:ubiquitin-dependent protein catabolic process"/>
    <property type="evidence" value="ECO:0007669"/>
    <property type="project" value="UniProtKB-UniRule"/>
</dbReference>